<dbReference type="Proteomes" id="UP001346149">
    <property type="component" value="Unassembled WGS sequence"/>
</dbReference>
<comment type="caution">
    <text evidence="4">The sequence shown here is derived from an EMBL/GenBank/DDBJ whole genome shotgun (WGS) entry which is preliminary data.</text>
</comment>
<dbReference type="PANTHER" id="PTHR31471:SF2">
    <property type="entry name" value="REMORIN FAMILY PROTEIN"/>
    <property type="match status" value="1"/>
</dbReference>
<evidence type="ECO:0000259" key="3">
    <source>
        <dbReference type="Pfam" id="PF03763"/>
    </source>
</evidence>
<feature type="region of interest" description="Disordered" evidence="2">
    <location>
        <begin position="1"/>
        <end position="59"/>
    </location>
</feature>
<reference evidence="4 5" key="1">
    <citation type="journal article" date="2023" name="Hortic Res">
        <title>Pangenome of water caltrop reveals structural variations and asymmetric subgenome divergence after allopolyploidization.</title>
        <authorList>
            <person name="Zhang X."/>
            <person name="Chen Y."/>
            <person name="Wang L."/>
            <person name="Yuan Y."/>
            <person name="Fang M."/>
            <person name="Shi L."/>
            <person name="Lu R."/>
            <person name="Comes H.P."/>
            <person name="Ma Y."/>
            <person name="Chen Y."/>
            <person name="Huang G."/>
            <person name="Zhou Y."/>
            <person name="Zheng Z."/>
            <person name="Qiu Y."/>
        </authorList>
    </citation>
    <scope>NUCLEOTIDE SEQUENCE [LARGE SCALE GENOMIC DNA]</scope>
    <source>
        <strain evidence="4">F231</strain>
    </source>
</reference>
<evidence type="ECO:0000313" key="4">
    <source>
        <dbReference type="EMBL" id="KAK4782781.1"/>
    </source>
</evidence>
<evidence type="ECO:0000313" key="5">
    <source>
        <dbReference type="Proteomes" id="UP001346149"/>
    </source>
</evidence>
<organism evidence="4 5">
    <name type="scientific">Trapa natans</name>
    <name type="common">Water chestnut</name>
    <dbReference type="NCBI Taxonomy" id="22666"/>
    <lineage>
        <taxon>Eukaryota</taxon>
        <taxon>Viridiplantae</taxon>
        <taxon>Streptophyta</taxon>
        <taxon>Embryophyta</taxon>
        <taxon>Tracheophyta</taxon>
        <taxon>Spermatophyta</taxon>
        <taxon>Magnoliopsida</taxon>
        <taxon>eudicotyledons</taxon>
        <taxon>Gunneridae</taxon>
        <taxon>Pentapetalae</taxon>
        <taxon>rosids</taxon>
        <taxon>malvids</taxon>
        <taxon>Myrtales</taxon>
        <taxon>Lythraceae</taxon>
        <taxon>Trapa</taxon>
    </lineage>
</organism>
<gene>
    <name evidence="4" type="ORF">SAY86_007155</name>
</gene>
<proteinExistence type="inferred from homology"/>
<dbReference type="PANTHER" id="PTHR31471">
    <property type="entry name" value="OS02G0116800 PROTEIN"/>
    <property type="match status" value="1"/>
</dbReference>
<dbReference type="Pfam" id="PF03763">
    <property type="entry name" value="Remorin_C"/>
    <property type="match status" value="1"/>
</dbReference>
<dbReference type="InterPro" id="IPR005516">
    <property type="entry name" value="Remorin_C"/>
</dbReference>
<feature type="region of interest" description="Disordered" evidence="2">
    <location>
        <begin position="99"/>
        <end position="124"/>
    </location>
</feature>
<feature type="compositionally biased region" description="Basic and acidic residues" evidence="2">
    <location>
        <begin position="1"/>
        <end position="18"/>
    </location>
</feature>
<keyword evidence="5" id="KW-1185">Reference proteome</keyword>
<feature type="region of interest" description="Disordered" evidence="2">
    <location>
        <begin position="200"/>
        <end position="251"/>
    </location>
</feature>
<accession>A0AAN7LLA5</accession>
<protein>
    <recommendedName>
        <fullName evidence="3">Remorin C-terminal domain-containing protein</fullName>
    </recommendedName>
</protein>
<evidence type="ECO:0000256" key="1">
    <source>
        <dbReference type="ARBA" id="ARBA00005711"/>
    </source>
</evidence>
<feature type="compositionally biased region" description="Polar residues" evidence="2">
    <location>
        <begin position="218"/>
        <end position="229"/>
    </location>
</feature>
<name>A0AAN7LLA5_TRANT</name>
<feature type="region of interest" description="Disordered" evidence="2">
    <location>
        <begin position="355"/>
        <end position="383"/>
    </location>
</feature>
<feature type="compositionally biased region" description="Basic and acidic residues" evidence="2">
    <location>
        <begin position="363"/>
        <end position="380"/>
    </location>
</feature>
<dbReference type="AlphaFoldDB" id="A0AAN7LLA5"/>
<feature type="compositionally biased region" description="Basic and acidic residues" evidence="2">
    <location>
        <begin position="206"/>
        <end position="216"/>
    </location>
</feature>
<dbReference type="EMBL" id="JAXQNO010000015">
    <property type="protein sequence ID" value="KAK4782781.1"/>
    <property type="molecule type" value="Genomic_DNA"/>
</dbReference>
<feature type="domain" description="Remorin C-terminal" evidence="3">
    <location>
        <begin position="301"/>
        <end position="366"/>
    </location>
</feature>
<sequence length="401" mass="45605">MCRRKQERERERERERAMNRNIAHLSPARDDRKQPGGERVRERGRAVRRHSQEPPQEVSAVLAIRRETVTDTAGSPLSPLSGARPLPSKWEDAERWICSPISTGDRSPLPRGRTKSKSGPLEQPNNYVEYADDQHGGFSSPVAAAGLEGWSTRGFSGAGSPFSAGVVPADEARMVSCVVENDSKGVYGWLDERVERLESTGNADNVADRVDSRRDMATQMSPDSSTCSSPKRRTLAGSYPHPPRSKLEEAGDPERIEISNLVSWSKRHAAWFKRRNHQHSKDDDSSYDAFTAEVRASLPVEIREEREEAKITAWENLQKAKAEAAIRKLEVKLEKTRLSSMDRILKKLRRAELNAQEMRRRRSAAEDRPRYHGGNTDKQRTEHKHLSRNILLFHCFCRHRF</sequence>
<feature type="compositionally biased region" description="Basic and acidic residues" evidence="2">
    <location>
        <begin position="27"/>
        <end position="45"/>
    </location>
</feature>
<evidence type="ECO:0000256" key="2">
    <source>
        <dbReference type="SAM" id="MobiDB-lite"/>
    </source>
</evidence>
<comment type="similarity">
    <text evidence="1">Belongs to the remorin family.</text>
</comment>